<accession>A0A0C1YA96</accession>
<evidence type="ECO:0000259" key="3">
    <source>
        <dbReference type="PROSITE" id="PS51677"/>
    </source>
</evidence>
<dbReference type="GO" id="GO:0016810">
    <property type="term" value="F:hydrolase activity, acting on carbon-nitrogen (but not peptide) bonds"/>
    <property type="evidence" value="ECO:0007669"/>
    <property type="project" value="InterPro"/>
</dbReference>
<dbReference type="STRING" id="709839.TSA66_20695"/>
<dbReference type="CDD" id="cd10967">
    <property type="entry name" value="CE4_GLA_like_6s"/>
    <property type="match status" value="1"/>
</dbReference>
<dbReference type="InterPro" id="IPR002509">
    <property type="entry name" value="NODB_dom"/>
</dbReference>
<reference evidence="4 5" key="1">
    <citation type="submission" date="2014-12" db="EMBL/GenBank/DDBJ databases">
        <title>Denitrispirillum autotrophicum gen. nov., sp. nov., Denitrifying, Facultatively Autotrophic Bacteria Isolated from Rice Paddy Soil.</title>
        <authorList>
            <person name="Ishii S."/>
            <person name="Ashida N."/>
            <person name="Ohno H."/>
            <person name="Otsuka S."/>
            <person name="Yokota A."/>
            <person name="Senoo K."/>
        </authorList>
    </citation>
    <scope>NUCLEOTIDE SEQUENCE [LARGE SCALE GENOMIC DNA]</scope>
    <source>
        <strain evidence="4 5">TSA66</strain>
    </source>
</reference>
<protein>
    <recommendedName>
        <fullName evidence="3">NodB homology domain-containing protein</fullName>
    </recommendedName>
</protein>
<dbReference type="AlphaFoldDB" id="A0A0C1YA96"/>
<keyword evidence="5" id="KW-1185">Reference proteome</keyword>
<dbReference type="PANTHER" id="PTHR34216">
    <property type="match status" value="1"/>
</dbReference>
<dbReference type="Gene3D" id="3.20.20.370">
    <property type="entry name" value="Glycoside hydrolase/deacetylase"/>
    <property type="match status" value="1"/>
</dbReference>
<comment type="caution">
    <text evidence="4">The sequence shown here is derived from an EMBL/GenBank/DDBJ whole genome shotgun (WGS) entry which is preliminary data.</text>
</comment>
<dbReference type="PANTHER" id="PTHR34216:SF3">
    <property type="entry name" value="POLY-BETA-1,6-N-ACETYL-D-GLUCOSAMINE N-DEACETYLASE"/>
    <property type="match status" value="1"/>
</dbReference>
<dbReference type="GO" id="GO:0005576">
    <property type="term" value="C:extracellular region"/>
    <property type="evidence" value="ECO:0007669"/>
    <property type="project" value="UniProtKB-SubCell"/>
</dbReference>
<organism evidence="4 5">
    <name type="scientific">Noviherbaspirillum autotrophicum</name>
    <dbReference type="NCBI Taxonomy" id="709839"/>
    <lineage>
        <taxon>Bacteria</taxon>
        <taxon>Pseudomonadati</taxon>
        <taxon>Pseudomonadota</taxon>
        <taxon>Betaproteobacteria</taxon>
        <taxon>Burkholderiales</taxon>
        <taxon>Oxalobacteraceae</taxon>
        <taxon>Noviherbaspirillum</taxon>
    </lineage>
</organism>
<dbReference type="InterPro" id="IPR051398">
    <property type="entry name" value="Polysacch_Deacetylase"/>
</dbReference>
<dbReference type="OrthoDB" id="9814639at2"/>
<keyword evidence="2" id="KW-0732">Signal</keyword>
<name>A0A0C1YA96_9BURK</name>
<evidence type="ECO:0000256" key="1">
    <source>
        <dbReference type="ARBA" id="ARBA00004613"/>
    </source>
</evidence>
<evidence type="ECO:0000256" key="2">
    <source>
        <dbReference type="ARBA" id="ARBA00022729"/>
    </source>
</evidence>
<dbReference type="PROSITE" id="PS51677">
    <property type="entry name" value="NODB"/>
    <property type="match status" value="1"/>
</dbReference>
<dbReference type="Pfam" id="PF01522">
    <property type="entry name" value="Polysacc_deac_1"/>
    <property type="match status" value="1"/>
</dbReference>
<comment type="subcellular location">
    <subcellularLocation>
        <location evidence="1">Secreted</location>
    </subcellularLocation>
</comment>
<dbReference type="SUPFAM" id="SSF88713">
    <property type="entry name" value="Glycoside hydrolase/deacetylase"/>
    <property type="match status" value="1"/>
</dbReference>
<feature type="domain" description="NodB homology" evidence="3">
    <location>
        <begin position="1"/>
        <end position="252"/>
    </location>
</feature>
<dbReference type="EMBL" id="JWJG01000028">
    <property type="protein sequence ID" value="KIF83883.1"/>
    <property type="molecule type" value="Genomic_DNA"/>
</dbReference>
<dbReference type="Proteomes" id="UP000031572">
    <property type="component" value="Unassembled WGS sequence"/>
</dbReference>
<evidence type="ECO:0000313" key="5">
    <source>
        <dbReference type="Proteomes" id="UP000031572"/>
    </source>
</evidence>
<evidence type="ECO:0000313" key="4">
    <source>
        <dbReference type="EMBL" id="KIF83883.1"/>
    </source>
</evidence>
<gene>
    <name evidence="4" type="ORF">TSA66_20695</name>
</gene>
<sequence>MGLVFTCSIDDGHPLDMKMAELLDKHGLNGTFFVPIKNREGSNVMSRQALLELARRFEIGSHTHDHYYLKNLDVRRTYYQIAEGKRQLEDMLGAEVTGFCYPGGKYRRKDVDLVKACGFRYARTTVNLCLDPGNRPFEMPTTVQFYPHERGVYIRNFVKSGHWLKRVGPLFYVMQSENWIERLYALFDYACEHGTAFHLWGHSKQIDELHAWPELDAFFSYVSGKVALHDRLTNHQLAQRAYSPVIMQDCRA</sequence>
<dbReference type="GO" id="GO:0005975">
    <property type="term" value="P:carbohydrate metabolic process"/>
    <property type="evidence" value="ECO:0007669"/>
    <property type="project" value="InterPro"/>
</dbReference>
<dbReference type="InterPro" id="IPR011330">
    <property type="entry name" value="Glyco_hydro/deAcase_b/a-brl"/>
</dbReference>
<proteinExistence type="predicted"/>